<dbReference type="SUPFAM" id="SSF81321">
    <property type="entry name" value="Family A G protein-coupled receptor-like"/>
    <property type="match status" value="1"/>
</dbReference>
<organism evidence="15 16">
    <name type="scientific">Staurois parvus</name>
    <dbReference type="NCBI Taxonomy" id="386267"/>
    <lineage>
        <taxon>Eukaryota</taxon>
        <taxon>Metazoa</taxon>
        <taxon>Chordata</taxon>
        <taxon>Craniata</taxon>
        <taxon>Vertebrata</taxon>
        <taxon>Euteleostomi</taxon>
        <taxon>Amphibia</taxon>
        <taxon>Batrachia</taxon>
        <taxon>Anura</taxon>
        <taxon>Neobatrachia</taxon>
        <taxon>Ranoidea</taxon>
        <taxon>Ranidae</taxon>
        <taxon>Staurois</taxon>
    </lineage>
</organism>
<keyword evidence="5" id="KW-0552">Olfaction</keyword>
<evidence type="ECO:0000256" key="3">
    <source>
        <dbReference type="ARBA" id="ARBA00022606"/>
    </source>
</evidence>
<evidence type="ECO:0000256" key="4">
    <source>
        <dbReference type="ARBA" id="ARBA00022692"/>
    </source>
</evidence>
<dbReference type="Proteomes" id="UP001162483">
    <property type="component" value="Unassembled WGS sequence"/>
</dbReference>
<dbReference type="EMBL" id="CATNWA010020398">
    <property type="protein sequence ID" value="CAI9618161.1"/>
    <property type="molecule type" value="Genomic_DNA"/>
</dbReference>
<dbReference type="InterPro" id="IPR000725">
    <property type="entry name" value="Olfact_rcpt"/>
</dbReference>
<keyword evidence="6 13" id="KW-1133">Transmembrane helix</keyword>
<name>A0ABN9H8Q9_9NEOB</name>
<evidence type="ECO:0000256" key="1">
    <source>
        <dbReference type="ARBA" id="ARBA00004651"/>
    </source>
</evidence>
<keyword evidence="11" id="KW-0325">Glycoprotein</keyword>
<reference evidence="15" key="1">
    <citation type="submission" date="2023-05" db="EMBL/GenBank/DDBJ databases">
        <authorList>
            <person name="Stuckert A."/>
        </authorList>
    </citation>
    <scope>NUCLEOTIDE SEQUENCE</scope>
</reference>
<evidence type="ECO:0000256" key="7">
    <source>
        <dbReference type="ARBA" id="ARBA00023040"/>
    </source>
</evidence>
<dbReference type="PANTHER" id="PTHR24242">
    <property type="entry name" value="G-PROTEIN COUPLED RECEPTOR"/>
    <property type="match status" value="1"/>
</dbReference>
<evidence type="ECO:0000313" key="16">
    <source>
        <dbReference type="Proteomes" id="UP001162483"/>
    </source>
</evidence>
<keyword evidence="7" id="KW-0297">G-protein coupled receptor</keyword>
<feature type="transmembrane region" description="Helical" evidence="13">
    <location>
        <begin position="116"/>
        <end position="136"/>
    </location>
</feature>
<feature type="transmembrane region" description="Helical" evidence="13">
    <location>
        <begin position="28"/>
        <end position="54"/>
    </location>
</feature>
<evidence type="ECO:0000256" key="12">
    <source>
        <dbReference type="ARBA" id="ARBA00023224"/>
    </source>
</evidence>
<keyword evidence="12" id="KW-0807">Transducer</keyword>
<evidence type="ECO:0000256" key="5">
    <source>
        <dbReference type="ARBA" id="ARBA00022725"/>
    </source>
</evidence>
<dbReference type="PANTHER" id="PTHR24242:SF227">
    <property type="entry name" value="OLFACTORY RECEPTOR"/>
    <property type="match status" value="1"/>
</dbReference>
<protein>
    <recommendedName>
        <fullName evidence="14">G-protein coupled receptors family 1 profile domain-containing protein</fullName>
    </recommendedName>
</protein>
<comment type="caution">
    <text evidence="15">The sequence shown here is derived from an EMBL/GenBank/DDBJ whole genome shotgun (WGS) entry which is preliminary data.</text>
</comment>
<evidence type="ECO:0000256" key="8">
    <source>
        <dbReference type="ARBA" id="ARBA00023136"/>
    </source>
</evidence>
<accession>A0ABN9H8Q9</accession>
<keyword evidence="8 13" id="KW-0472">Membrane</keyword>
<keyword evidence="3" id="KW-0716">Sensory transduction</keyword>
<keyword evidence="2" id="KW-1003">Cell membrane</keyword>
<evidence type="ECO:0000313" key="15">
    <source>
        <dbReference type="EMBL" id="CAI9618161.1"/>
    </source>
</evidence>
<dbReference type="PROSITE" id="PS50262">
    <property type="entry name" value="G_PROTEIN_RECEP_F1_2"/>
    <property type="match status" value="1"/>
</dbReference>
<dbReference type="Pfam" id="PF13853">
    <property type="entry name" value="7tm_4"/>
    <property type="match status" value="1"/>
</dbReference>
<keyword evidence="16" id="KW-1185">Reference proteome</keyword>
<proteinExistence type="predicted"/>
<evidence type="ECO:0000259" key="14">
    <source>
        <dbReference type="PROSITE" id="PS50262"/>
    </source>
</evidence>
<keyword evidence="4 13" id="KW-0812">Transmembrane</keyword>
<feature type="transmembrane region" description="Helical" evidence="13">
    <location>
        <begin position="161"/>
        <end position="187"/>
    </location>
</feature>
<dbReference type="InterPro" id="IPR050939">
    <property type="entry name" value="Olfactory_GPCR1"/>
</dbReference>
<comment type="subcellular location">
    <subcellularLocation>
        <location evidence="1">Cell membrane</location>
        <topology evidence="1">Multi-pass membrane protein</topology>
    </subcellularLocation>
</comment>
<keyword evidence="10" id="KW-0675">Receptor</keyword>
<evidence type="ECO:0000256" key="10">
    <source>
        <dbReference type="ARBA" id="ARBA00023170"/>
    </source>
</evidence>
<evidence type="ECO:0000256" key="13">
    <source>
        <dbReference type="SAM" id="Phobius"/>
    </source>
</evidence>
<dbReference type="InterPro" id="IPR017452">
    <property type="entry name" value="GPCR_Rhodpsn_7TM"/>
</dbReference>
<evidence type="ECO:0000256" key="11">
    <source>
        <dbReference type="ARBA" id="ARBA00023180"/>
    </source>
</evidence>
<evidence type="ECO:0000256" key="2">
    <source>
        <dbReference type="ARBA" id="ARBA00022475"/>
    </source>
</evidence>
<evidence type="ECO:0000256" key="9">
    <source>
        <dbReference type="ARBA" id="ARBA00023157"/>
    </source>
</evidence>
<dbReference type="PRINTS" id="PR00245">
    <property type="entry name" value="OLFACTORYR"/>
</dbReference>
<dbReference type="Gene3D" id="1.20.1070.10">
    <property type="entry name" value="Rhodopsin 7-helix transmembrane proteins"/>
    <property type="match status" value="1"/>
</dbReference>
<sequence length="225" mass="25737">MSYFLILAGNVTISALIFVDRHLRAPMYFLIGLLSFLEIWYTAVTIPCMLTIIWKGKTQISFSNCMMQMYLFHSFGITENFLLNLMAYDRMVAICNPLRYHNLMTLKRCKTLASSCWVLGFLSPVTLLLSVLQLPFCGPNEINHLFCDSSPLLNLVCADTAFNFIIDFAISLCMIILTSLFLIVTYVRIIFTILKMKSSEVQKSPRKLFLHVLLILQLCLSSMEV</sequence>
<keyword evidence="9" id="KW-1015">Disulfide bond</keyword>
<gene>
    <name evidence="15" type="ORF">SPARVUS_LOCUS15645090</name>
</gene>
<feature type="domain" description="G-protein coupled receptors family 1 profile" evidence="14">
    <location>
        <begin position="9"/>
        <end position="225"/>
    </location>
</feature>
<evidence type="ECO:0000256" key="6">
    <source>
        <dbReference type="ARBA" id="ARBA00022989"/>
    </source>
</evidence>